<protein>
    <submittedName>
        <fullName evidence="1">Uncharacterized protein</fullName>
    </submittedName>
</protein>
<organism evidence="1 2">
    <name type="scientific">Vigna unguiculata</name>
    <name type="common">Cowpea</name>
    <dbReference type="NCBI Taxonomy" id="3917"/>
    <lineage>
        <taxon>Eukaryota</taxon>
        <taxon>Viridiplantae</taxon>
        <taxon>Streptophyta</taxon>
        <taxon>Embryophyta</taxon>
        <taxon>Tracheophyta</taxon>
        <taxon>Spermatophyta</taxon>
        <taxon>Magnoliopsida</taxon>
        <taxon>eudicotyledons</taxon>
        <taxon>Gunneridae</taxon>
        <taxon>Pentapetalae</taxon>
        <taxon>rosids</taxon>
        <taxon>fabids</taxon>
        <taxon>Fabales</taxon>
        <taxon>Fabaceae</taxon>
        <taxon>Papilionoideae</taxon>
        <taxon>50 kb inversion clade</taxon>
        <taxon>NPAAA clade</taxon>
        <taxon>indigoferoid/millettioid clade</taxon>
        <taxon>Phaseoleae</taxon>
        <taxon>Vigna</taxon>
    </lineage>
</organism>
<accession>A0A4D6NTQ5</accession>
<sequence>MIIDSNPRSFSSAREKGAIDYAARHQCANHHNWVCNRHANTPPFRAPARRCEMKRVMGMHGGRHECGVCNGGGTDEGECRCPRMIEWGMRNVKCGVMIRWM</sequence>
<reference evidence="1 2" key="1">
    <citation type="submission" date="2019-04" db="EMBL/GenBank/DDBJ databases">
        <title>An improved genome assembly and genetic linkage map for asparagus bean, Vigna unguiculata ssp. sesquipedialis.</title>
        <authorList>
            <person name="Xia Q."/>
            <person name="Zhang R."/>
            <person name="Dong Y."/>
        </authorList>
    </citation>
    <scope>NUCLEOTIDE SEQUENCE [LARGE SCALE GENOMIC DNA]</scope>
    <source>
        <tissue evidence="1">Leaf</tissue>
    </source>
</reference>
<keyword evidence="2" id="KW-1185">Reference proteome</keyword>
<gene>
    <name evidence="1" type="ORF">DEO72_LG11g2911</name>
</gene>
<dbReference type="Proteomes" id="UP000501690">
    <property type="component" value="Linkage Group LG11"/>
</dbReference>
<proteinExistence type="predicted"/>
<dbReference type="AlphaFoldDB" id="A0A4D6NTQ5"/>
<dbReference type="EMBL" id="CP039355">
    <property type="protein sequence ID" value="QCE15899.1"/>
    <property type="molecule type" value="Genomic_DNA"/>
</dbReference>
<evidence type="ECO:0000313" key="1">
    <source>
        <dbReference type="EMBL" id="QCE15899.1"/>
    </source>
</evidence>
<name>A0A4D6NTQ5_VIGUN</name>
<evidence type="ECO:0000313" key="2">
    <source>
        <dbReference type="Proteomes" id="UP000501690"/>
    </source>
</evidence>